<dbReference type="Proteomes" id="UP000076852">
    <property type="component" value="Chromosome 2"/>
</dbReference>
<accession>A0A160FV65</accession>
<gene>
    <name evidence="1" type="ORF">AYM40_34460</name>
</gene>
<evidence type="ECO:0000313" key="2">
    <source>
        <dbReference type="Proteomes" id="UP000076852"/>
    </source>
</evidence>
<organism evidence="1 2">
    <name type="scientific">Paraburkholderia phytofirmans OLGA172</name>
    <dbReference type="NCBI Taxonomy" id="1417228"/>
    <lineage>
        <taxon>Bacteria</taxon>
        <taxon>Pseudomonadati</taxon>
        <taxon>Pseudomonadota</taxon>
        <taxon>Betaproteobacteria</taxon>
        <taxon>Burkholderiales</taxon>
        <taxon>Burkholderiaceae</taxon>
        <taxon>Paraburkholderia</taxon>
    </lineage>
</organism>
<proteinExistence type="predicted"/>
<evidence type="ECO:0000313" key="1">
    <source>
        <dbReference type="EMBL" id="ANB77205.1"/>
    </source>
</evidence>
<dbReference type="KEGG" id="buz:AYM40_34460"/>
<reference evidence="1 2" key="1">
    <citation type="journal article" date="2016" name="Gene">
        <title>PacBio SMRT assembly of a complex multi-replicon genome reveals chlorocatechol degradative operon in a region of genome plasticity.</title>
        <authorList>
            <person name="Ricker N."/>
            <person name="Shen S.Y."/>
            <person name="Goordial J."/>
            <person name="Jin S."/>
            <person name="Fulthorpe R.R."/>
        </authorList>
    </citation>
    <scope>NUCLEOTIDE SEQUENCE [LARGE SCALE GENOMIC DNA]</scope>
    <source>
        <strain evidence="1 2">OLGA172</strain>
    </source>
</reference>
<name>A0A160FV65_9BURK</name>
<sequence length="64" mass="7004">MVKQIDVDLPPFKASAIPFAPVVSCRRILFDSVARATRSYVRFAFESGRATRGGCLRAKPSSDS</sequence>
<dbReference type="EMBL" id="CP014579">
    <property type="protein sequence ID" value="ANB77205.1"/>
    <property type="molecule type" value="Genomic_DNA"/>
</dbReference>
<dbReference type="AlphaFoldDB" id="A0A160FV65"/>
<keyword evidence="2" id="KW-1185">Reference proteome</keyword>
<protein>
    <submittedName>
        <fullName evidence="1">Uncharacterized protein</fullName>
    </submittedName>
</protein>